<reference evidence="1" key="1">
    <citation type="submission" date="2023-08" db="EMBL/GenBank/DDBJ databases">
        <title>Black Yeasts Isolated from many extreme environments.</title>
        <authorList>
            <person name="Coleine C."/>
            <person name="Stajich J.E."/>
            <person name="Selbmann L."/>
        </authorList>
    </citation>
    <scope>NUCLEOTIDE SEQUENCE</scope>
    <source>
        <strain evidence="1">CCFEE 5401</strain>
    </source>
</reference>
<dbReference type="Proteomes" id="UP001310890">
    <property type="component" value="Unassembled WGS sequence"/>
</dbReference>
<comment type="caution">
    <text evidence="1">The sequence shown here is derived from an EMBL/GenBank/DDBJ whole genome shotgun (WGS) entry which is preliminary data.</text>
</comment>
<gene>
    <name evidence="1" type="ORF">LTR62_007451</name>
</gene>
<name>A0AAN7TVJ5_9PEZI</name>
<dbReference type="AlphaFoldDB" id="A0AAN7TVJ5"/>
<evidence type="ECO:0000313" key="2">
    <source>
        <dbReference type="Proteomes" id="UP001310890"/>
    </source>
</evidence>
<accession>A0AAN7TVJ5</accession>
<dbReference type="EMBL" id="JAVRRL010000007">
    <property type="protein sequence ID" value="KAK5116777.1"/>
    <property type="molecule type" value="Genomic_DNA"/>
</dbReference>
<organism evidence="1 2">
    <name type="scientific">Meristemomyces frigidus</name>
    <dbReference type="NCBI Taxonomy" id="1508187"/>
    <lineage>
        <taxon>Eukaryota</taxon>
        <taxon>Fungi</taxon>
        <taxon>Dikarya</taxon>
        <taxon>Ascomycota</taxon>
        <taxon>Pezizomycotina</taxon>
        <taxon>Dothideomycetes</taxon>
        <taxon>Dothideomycetidae</taxon>
        <taxon>Mycosphaerellales</taxon>
        <taxon>Teratosphaeriaceae</taxon>
        <taxon>Meristemomyces</taxon>
    </lineage>
</organism>
<protein>
    <submittedName>
        <fullName evidence="1">Uncharacterized protein</fullName>
    </submittedName>
</protein>
<sequence length="295" mass="32779">MEEMKERLGSMGADMDRWDDELPISTNLFRIWETDRTHTHDKDRNLAGPTAANEAASLHPLLLHLREPRPETSPLLLLQDQIQRIFTQGPVKAKHIFFLLSSAANPDDAHKYDDIPLELRCRQLNWDSSKAAATLVALLACPCTRALEALKFQSRSLGGLPTFAEMKSTTSTSFLAAHRRARLAAREGWGARRSEGGAGVGCGYGLDEYLARGGAKLRSWDEGGTFADRVEKSATHKGAWDVKRNNFYKYCFGIDISTLRGPDGAARPVTPKYEAWVRTMAFEDVKAVDILKGFG</sequence>
<evidence type="ECO:0000313" key="1">
    <source>
        <dbReference type="EMBL" id="KAK5116777.1"/>
    </source>
</evidence>
<proteinExistence type="predicted"/>